<keyword evidence="5 10" id="KW-0540">Nuclease</keyword>
<dbReference type="InterPro" id="IPR011320">
    <property type="entry name" value="RNase_H1_N"/>
</dbReference>
<dbReference type="EMBL" id="HF935372">
    <property type="protein sequence ID" value="CCX07755.1"/>
    <property type="molecule type" value="Genomic_DNA"/>
</dbReference>
<dbReference type="FunFam" id="3.30.420.10:FF:000090">
    <property type="entry name" value="Ribonuclease H"/>
    <property type="match status" value="1"/>
</dbReference>
<evidence type="ECO:0000256" key="6">
    <source>
        <dbReference type="ARBA" id="ARBA00022723"/>
    </source>
</evidence>
<evidence type="ECO:0000256" key="8">
    <source>
        <dbReference type="ARBA" id="ARBA00022801"/>
    </source>
</evidence>
<comment type="similarity">
    <text evidence="3 10">Belongs to the RNase H family.</text>
</comment>
<feature type="region of interest" description="Disordered" evidence="11">
    <location>
        <begin position="136"/>
        <end position="185"/>
    </location>
</feature>
<evidence type="ECO:0000256" key="11">
    <source>
        <dbReference type="SAM" id="MobiDB-lite"/>
    </source>
</evidence>
<dbReference type="CDD" id="cd09280">
    <property type="entry name" value="RNase_HI_eukaryote_like"/>
    <property type="match status" value="1"/>
</dbReference>
<accession>U4KZ91</accession>
<dbReference type="PANTHER" id="PTHR10642">
    <property type="entry name" value="RIBONUCLEASE H1"/>
    <property type="match status" value="1"/>
</dbReference>
<evidence type="ECO:0000256" key="4">
    <source>
        <dbReference type="ARBA" id="ARBA00012180"/>
    </source>
</evidence>
<comment type="function">
    <text evidence="10">Endonuclease that specifically degrades the RNA of RNA-DNA hybrids.</text>
</comment>
<dbReference type="eggNOG" id="KOG3752">
    <property type="taxonomic scope" value="Eukaryota"/>
</dbReference>
<comment type="cofactor">
    <cofactor evidence="2 10">
        <name>Mg(2+)</name>
        <dbReference type="ChEBI" id="CHEBI:18420"/>
    </cofactor>
</comment>
<evidence type="ECO:0000259" key="12">
    <source>
        <dbReference type="PROSITE" id="PS50879"/>
    </source>
</evidence>
<evidence type="ECO:0000256" key="9">
    <source>
        <dbReference type="ARBA" id="ARBA00022842"/>
    </source>
</evidence>
<dbReference type="FunFam" id="3.40.970.10:FF:000001">
    <property type="entry name" value="Ribonuclease H1"/>
    <property type="match status" value="1"/>
</dbReference>
<sequence length="342" mass="37058">MEKDMVSGSMKRNRVTEQKFYAVQTGFQPGVYTEWNDCLAQVKGFKHAKFKSFGSVADAQLFVRGHDPSLDPNSSGFKQKFYGVHSGKVPGVYTDWASAEAQVKGVQKPKVRSFPTRAEAEAFVLTGELPDAAAAATPVTTKDTVEAAPESITKRRATVSAPAPAPIPAAPAPRTRASRNAQPQAANNSGLLKIYTDGSALANGRAGSCAGVGVWFSHSDPRNISEPLQGPRQTNQRAELTAILRALQISPLHRDVLILTDSQYAIKCVTVWYHAWVKNNWITSVGRPVENRDLVEVIVGLMQDRRNQGADTRLEWVKGHEGDVGNEGADRLAVKGARKGIA</sequence>
<protein>
    <recommendedName>
        <fullName evidence="4 10">Ribonuclease H</fullName>
        <shortName evidence="10">RNase H</shortName>
        <ecNumber evidence="4 10">3.1.26.4</ecNumber>
    </recommendedName>
</protein>
<dbReference type="GO" id="GO:0000287">
    <property type="term" value="F:magnesium ion binding"/>
    <property type="evidence" value="ECO:0007669"/>
    <property type="project" value="UniProtKB-UniRule"/>
</dbReference>
<evidence type="ECO:0000256" key="10">
    <source>
        <dbReference type="PIRNR" id="PIRNR036852"/>
    </source>
</evidence>
<dbReference type="OrthoDB" id="407198at2759"/>
<dbReference type="Gene3D" id="3.30.420.10">
    <property type="entry name" value="Ribonuclease H-like superfamily/Ribonuclease H"/>
    <property type="match status" value="1"/>
</dbReference>
<dbReference type="GO" id="GO:0043137">
    <property type="term" value="P:DNA replication, removal of RNA primer"/>
    <property type="evidence" value="ECO:0007669"/>
    <property type="project" value="TreeGrafter"/>
</dbReference>
<gene>
    <name evidence="13" type="ORF">PCON_07344</name>
</gene>
<dbReference type="Proteomes" id="UP000018144">
    <property type="component" value="Unassembled WGS sequence"/>
</dbReference>
<keyword evidence="14" id="KW-1185">Reference proteome</keyword>
<dbReference type="GO" id="GO:0004523">
    <property type="term" value="F:RNA-DNA hybrid ribonuclease activity"/>
    <property type="evidence" value="ECO:0007669"/>
    <property type="project" value="UniProtKB-UniRule"/>
</dbReference>
<dbReference type="GO" id="GO:0003676">
    <property type="term" value="F:nucleic acid binding"/>
    <property type="evidence" value="ECO:0007669"/>
    <property type="project" value="UniProtKB-UniRule"/>
</dbReference>
<dbReference type="Gene3D" id="3.40.970.10">
    <property type="entry name" value="Ribonuclease H1, N-terminal domain"/>
    <property type="match status" value="2"/>
</dbReference>
<keyword evidence="9 10" id="KW-0460">Magnesium</keyword>
<dbReference type="AlphaFoldDB" id="U4KZ91"/>
<dbReference type="InterPro" id="IPR017067">
    <property type="entry name" value="RNase_H1_euk"/>
</dbReference>
<dbReference type="InterPro" id="IPR037056">
    <property type="entry name" value="RNase_H1_N_sf"/>
</dbReference>
<name>U4KZ91_PYROM</name>
<dbReference type="Pfam" id="PF00075">
    <property type="entry name" value="RNase_H"/>
    <property type="match status" value="1"/>
</dbReference>
<dbReference type="InterPro" id="IPR012337">
    <property type="entry name" value="RNaseH-like_sf"/>
</dbReference>
<dbReference type="InterPro" id="IPR050092">
    <property type="entry name" value="RNase_H"/>
</dbReference>
<dbReference type="EC" id="3.1.26.4" evidence="4 10"/>
<dbReference type="InterPro" id="IPR009027">
    <property type="entry name" value="Ribosomal_bL9/RNase_H1_N"/>
</dbReference>
<evidence type="ECO:0000256" key="1">
    <source>
        <dbReference type="ARBA" id="ARBA00000077"/>
    </source>
</evidence>
<comment type="catalytic activity">
    <reaction evidence="1 10">
        <text>Endonucleolytic cleavage to 5'-phosphomonoester.</text>
        <dbReference type="EC" id="3.1.26.4"/>
    </reaction>
</comment>
<reference evidence="13 14" key="1">
    <citation type="journal article" date="2013" name="PLoS Genet.">
        <title>The genome and development-dependent transcriptomes of Pyronema confluens: a window into fungal evolution.</title>
        <authorList>
            <person name="Traeger S."/>
            <person name="Altegoer F."/>
            <person name="Freitag M."/>
            <person name="Gabaldon T."/>
            <person name="Kempken F."/>
            <person name="Kumar A."/>
            <person name="Marcet-Houben M."/>
            <person name="Poggeler S."/>
            <person name="Stajich J.E."/>
            <person name="Nowrousian M."/>
        </authorList>
    </citation>
    <scope>NUCLEOTIDE SEQUENCE [LARGE SCALE GENOMIC DNA]</scope>
    <source>
        <strain evidence="14">CBS 100304</strain>
        <tissue evidence="13">Vegetative mycelium</tissue>
    </source>
</reference>
<keyword evidence="7 10" id="KW-0255">Endonuclease</keyword>
<dbReference type="SUPFAM" id="SSF53098">
    <property type="entry name" value="Ribonuclease H-like"/>
    <property type="match status" value="1"/>
</dbReference>
<evidence type="ECO:0000256" key="3">
    <source>
        <dbReference type="ARBA" id="ARBA00005300"/>
    </source>
</evidence>
<evidence type="ECO:0000313" key="13">
    <source>
        <dbReference type="EMBL" id="CCX07755.1"/>
    </source>
</evidence>
<dbReference type="PANTHER" id="PTHR10642:SF26">
    <property type="entry name" value="RIBONUCLEASE H1"/>
    <property type="match status" value="1"/>
</dbReference>
<evidence type="ECO:0000256" key="2">
    <source>
        <dbReference type="ARBA" id="ARBA00001946"/>
    </source>
</evidence>
<keyword evidence="8 10" id="KW-0378">Hydrolase</keyword>
<dbReference type="InterPro" id="IPR036397">
    <property type="entry name" value="RNaseH_sf"/>
</dbReference>
<dbReference type="STRING" id="1076935.U4KZ91"/>
<dbReference type="InterPro" id="IPR002156">
    <property type="entry name" value="RNaseH_domain"/>
</dbReference>
<feature type="domain" description="RNase H type-1" evidence="12">
    <location>
        <begin position="188"/>
        <end position="338"/>
    </location>
</feature>
<evidence type="ECO:0000256" key="5">
    <source>
        <dbReference type="ARBA" id="ARBA00022722"/>
    </source>
</evidence>
<evidence type="ECO:0000313" key="14">
    <source>
        <dbReference type="Proteomes" id="UP000018144"/>
    </source>
</evidence>
<dbReference type="Pfam" id="PF01693">
    <property type="entry name" value="Cauli_VI"/>
    <property type="match status" value="2"/>
</dbReference>
<dbReference type="OMA" id="ELWYGLY"/>
<keyword evidence="6 10" id="KW-0479">Metal-binding</keyword>
<dbReference type="PIRSF" id="PIRSF036852">
    <property type="entry name" value="Ribonuclease_H1_euk"/>
    <property type="match status" value="1"/>
</dbReference>
<organism evidence="13 14">
    <name type="scientific">Pyronema omphalodes (strain CBS 100304)</name>
    <name type="common">Pyronema confluens</name>
    <dbReference type="NCBI Taxonomy" id="1076935"/>
    <lineage>
        <taxon>Eukaryota</taxon>
        <taxon>Fungi</taxon>
        <taxon>Dikarya</taxon>
        <taxon>Ascomycota</taxon>
        <taxon>Pezizomycotina</taxon>
        <taxon>Pezizomycetes</taxon>
        <taxon>Pezizales</taxon>
        <taxon>Pyronemataceae</taxon>
        <taxon>Pyronema</taxon>
    </lineage>
</organism>
<dbReference type="SUPFAM" id="SSF55658">
    <property type="entry name" value="L9 N-domain-like"/>
    <property type="match status" value="2"/>
</dbReference>
<dbReference type="PROSITE" id="PS50879">
    <property type="entry name" value="RNASE_H_1"/>
    <property type="match status" value="1"/>
</dbReference>
<proteinExistence type="inferred from homology"/>
<evidence type="ECO:0000256" key="7">
    <source>
        <dbReference type="ARBA" id="ARBA00022759"/>
    </source>
</evidence>